<gene>
    <name evidence="4 5" type="primary">cep120</name>
</gene>
<feature type="compositionally biased region" description="Basic and acidic residues" evidence="1">
    <location>
        <begin position="134"/>
        <end position="146"/>
    </location>
</feature>
<dbReference type="GO" id="GO:1903724">
    <property type="term" value="P:positive regulation of centriole elongation"/>
    <property type="evidence" value="ECO:0007669"/>
    <property type="project" value="TreeGrafter"/>
</dbReference>
<dbReference type="Gene3D" id="2.60.40.150">
    <property type="entry name" value="C2 domain"/>
    <property type="match status" value="2"/>
</dbReference>
<proteinExistence type="predicted"/>
<dbReference type="CTD" id="153241"/>
<feature type="region of interest" description="Disordered" evidence="1">
    <location>
        <begin position="133"/>
        <end position="160"/>
    </location>
</feature>
<dbReference type="SUPFAM" id="SSF49562">
    <property type="entry name" value="C2 domain (Calcium/lipid-binding domain, CaLB)"/>
    <property type="match status" value="2"/>
</dbReference>
<feature type="region of interest" description="Disordered" evidence="1">
    <location>
        <begin position="920"/>
        <end position="946"/>
    </location>
</feature>
<feature type="compositionally biased region" description="Pro residues" evidence="1">
    <location>
        <begin position="375"/>
        <end position="397"/>
    </location>
</feature>
<dbReference type="AlphaFoldDB" id="A0A6P7ILS0"/>
<evidence type="ECO:0000313" key="3">
    <source>
        <dbReference type="Proteomes" id="UP000515145"/>
    </source>
</evidence>
<dbReference type="GO" id="GO:0022027">
    <property type="term" value="P:interkinetic nuclear migration"/>
    <property type="evidence" value="ECO:0007669"/>
    <property type="project" value="TreeGrafter"/>
</dbReference>
<dbReference type="PANTHER" id="PTHR21574:SF0">
    <property type="entry name" value="CENTROSOMAL PROTEIN OF 120 KDA"/>
    <property type="match status" value="1"/>
</dbReference>
<evidence type="ECO:0000256" key="1">
    <source>
        <dbReference type="SAM" id="MobiDB-lite"/>
    </source>
</evidence>
<name>A0A6P7ILS0_9TELE</name>
<dbReference type="InterPro" id="IPR039893">
    <property type="entry name" value="CEP120-like"/>
</dbReference>
<dbReference type="InterPro" id="IPR022136">
    <property type="entry name" value="DUF3668"/>
</dbReference>
<dbReference type="Pfam" id="PF12416">
    <property type="entry name" value="DUF3668"/>
    <property type="match status" value="1"/>
</dbReference>
<keyword evidence="3" id="KW-1185">Reference proteome</keyword>
<dbReference type="PROSITE" id="PS50004">
    <property type="entry name" value="C2"/>
    <property type="match status" value="2"/>
</dbReference>
<protein>
    <submittedName>
        <fullName evidence="4 5">Centrosomal protein of 120 kDa isoform X1</fullName>
    </submittedName>
</protein>
<feature type="domain" description="C2" evidence="2">
    <location>
        <begin position="441"/>
        <end position="575"/>
    </location>
</feature>
<dbReference type="GeneID" id="114440838"/>
<dbReference type="RefSeq" id="XP_028269191.1">
    <property type="nucleotide sequence ID" value="XM_028413390.1"/>
</dbReference>
<feature type="region of interest" description="Disordered" evidence="1">
    <location>
        <begin position="628"/>
        <end position="651"/>
    </location>
</feature>
<dbReference type="Pfam" id="PF00168">
    <property type="entry name" value="C2"/>
    <property type="match status" value="2"/>
</dbReference>
<feature type="region of interest" description="Disordered" evidence="1">
    <location>
        <begin position="340"/>
        <end position="443"/>
    </location>
</feature>
<evidence type="ECO:0000259" key="2">
    <source>
        <dbReference type="PROSITE" id="PS50004"/>
    </source>
</evidence>
<accession>A0A6P7ILS0</accession>
<sequence>MAAKTDQLLIVVSVLEGRHFPKSPRLSLVVQASFNGEQLATDPVEHREQPQFSTELAWELDRRTLHQHRLQRTPIKLQCFAVDSVSKKRESVGYIVLDLRSAQEVKQDPRWYPLLSSKYTKQRPALLLSVVLESDSRPSEPSPDRFKAKKAPPRQGSPSVTDLLPDKLEAVLLADQGHHQVGPADLCTDMFVLSVTVAFATKLEQLIPSTMKLSAEGSEFFFYYSLLGNDITSEPFHSLLSPDFEPERASVRIRSSKPVLQAFLSQQPSLQIHLCCGNRSLGSTDVSLSALSVMDLENKAATVEGAFVLQPPKRTKQTLLAPPTDLQPTLGVAITLRREDAAPQQSVGSKDGGGPPPQPVTAPAEQRPVSSSPVRNPPAGSPPGPPGLRGPPLPPPSSHTESDVESLLDELHRSGAQRAGLAAADSEAPSAPHTPAEAAAEGGASSVSVSAPKVSIPASAHHYCFSLDLRSLANLSSPHPIAATLRYSYPFFGSVAPIMTSPPVELHRNMEASLPQSYCAFDFAALPQQLQDTFLRVPLVVEVWHRDSTSRDQLIGRASIQLSRLLSSERKQFLSPSGEQGWRQTHQDRIPVVQTHRPSEKVVELSYVSTLEDLGLVKATEVIVSDSSQDELPAQAQGSSHPAAPRPAAPVAPRDTLEYRTALELELWKEEQEDLFDHQLKKKELSHMQALAEEWRKRDREREALVRKKEVEYNLLEEQLQKTLSDLERREKQLAAAELETERLQRDLRAEHALTQRELQESSRRLQQECDHRVELEREKVRLVEQERARLLQQISDGEGRYKQLEKEFQLYREQQSVRPEVRLQSEVNLLSLEKVELERKLESTTKSKLHYKQQWGRALKELARFKQREQENAMTRLKKQQAELEAMRLRYLATEEKEAVRQDRQELDSIRNELNRLKQQEDRLGSAPSRPDPAPAPSLNESADEHLSRLLEERDTLLRTGVYTHEDRIIAELNRQIQDAMRDRGTL</sequence>
<feature type="domain" description="C2" evidence="2">
    <location>
        <begin position="1"/>
        <end position="112"/>
    </location>
</feature>
<dbReference type="InterPro" id="IPR035892">
    <property type="entry name" value="C2_domain_sf"/>
</dbReference>
<reference evidence="4 5" key="1">
    <citation type="submission" date="2025-04" db="UniProtKB">
        <authorList>
            <consortium name="RefSeq"/>
        </authorList>
    </citation>
    <scope>IDENTIFICATION</scope>
</reference>
<dbReference type="PANTHER" id="PTHR21574">
    <property type="entry name" value="CENTROSOMAL PROTEIN OF 120 KDA"/>
    <property type="match status" value="1"/>
</dbReference>
<dbReference type="RefSeq" id="XP_028269190.1">
    <property type="nucleotide sequence ID" value="XM_028413389.1"/>
</dbReference>
<organism evidence="3 4">
    <name type="scientific">Parambassis ranga</name>
    <name type="common">Indian glassy fish</name>
    <dbReference type="NCBI Taxonomy" id="210632"/>
    <lineage>
        <taxon>Eukaryota</taxon>
        <taxon>Metazoa</taxon>
        <taxon>Chordata</taxon>
        <taxon>Craniata</taxon>
        <taxon>Vertebrata</taxon>
        <taxon>Euteleostomi</taxon>
        <taxon>Actinopterygii</taxon>
        <taxon>Neopterygii</taxon>
        <taxon>Teleostei</taxon>
        <taxon>Neoteleostei</taxon>
        <taxon>Acanthomorphata</taxon>
        <taxon>Ovalentaria</taxon>
        <taxon>Ambassidae</taxon>
        <taxon>Parambassis</taxon>
    </lineage>
</organism>
<feature type="compositionally biased region" description="Low complexity" evidence="1">
    <location>
        <begin position="426"/>
        <end position="443"/>
    </location>
</feature>
<dbReference type="InterPro" id="IPR000008">
    <property type="entry name" value="C2_dom"/>
</dbReference>
<dbReference type="OrthoDB" id="332250at2759"/>
<dbReference type="Proteomes" id="UP000515145">
    <property type="component" value="Chromosome 9"/>
</dbReference>
<evidence type="ECO:0000313" key="5">
    <source>
        <dbReference type="RefSeq" id="XP_028269191.1"/>
    </source>
</evidence>
<dbReference type="CDD" id="cd00030">
    <property type="entry name" value="C2"/>
    <property type="match status" value="1"/>
</dbReference>
<evidence type="ECO:0000313" key="4">
    <source>
        <dbReference type="RefSeq" id="XP_028269190.1"/>
    </source>
</evidence>
<dbReference type="GO" id="GO:0005813">
    <property type="term" value="C:centrosome"/>
    <property type="evidence" value="ECO:0007669"/>
    <property type="project" value="TreeGrafter"/>
</dbReference>